<dbReference type="PROSITE" id="PS51352">
    <property type="entry name" value="THIOREDOXIN_2"/>
    <property type="match status" value="1"/>
</dbReference>
<dbReference type="PANTHER" id="PTHR42852">
    <property type="entry name" value="THIOL:DISULFIDE INTERCHANGE PROTEIN DSBE"/>
    <property type="match status" value="1"/>
</dbReference>
<feature type="transmembrane region" description="Helical" evidence="1">
    <location>
        <begin position="16"/>
        <end position="36"/>
    </location>
</feature>
<organism evidence="3 4">
    <name type="scientific">Rhodohalobacter sulfatireducens</name>
    <dbReference type="NCBI Taxonomy" id="2911366"/>
    <lineage>
        <taxon>Bacteria</taxon>
        <taxon>Pseudomonadati</taxon>
        <taxon>Balneolota</taxon>
        <taxon>Balneolia</taxon>
        <taxon>Balneolales</taxon>
        <taxon>Balneolaceae</taxon>
        <taxon>Rhodohalobacter</taxon>
    </lineage>
</organism>
<feature type="transmembrane region" description="Helical" evidence="1">
    <location>
        <begin position="91"/>
        <end position="109"/>
    </location>
</feature>
<protein>
    <submittedName>
        <fullName evidence="3">TlpA family protein disulfide reductase</fullName>
    </submittedName>
</protein>
<evidence type="ECO:0000313" key="4">
    <source>
        <dbReference type="Proteomes" id="UP001165366"/>
    </source>
</evidence>
<feature type="domain" description="Thioredoxin" evidence="2">
    <location>
        <begin position="139"/>
        <end position="213"/>
    </location>
</feature>
<comment type="caution">
    <text evidence="3">The sequence shown here is derived from an EMBL/GenBank/DDBJ whole genome shotgun (WGS) entry which is preliminary data.</text>
</comment>
<proteinExistence type="predicted"/>
<keyword evidence="1" id="KW-0472">Membrane</keyword>
<evidence type="ECO:0000313" key="3">
    <source>
        <dbReference type="EMBL" id="MCG2589154.1"/>
    </source>
</evidence>
<dbReference type="EMBL" id="JAKLWS010000013">
    <property type="protein sequence ID" value="MCG2589154.1"/>
    <property type="molecule type" value="Genomic_DNA"/>
</dbReference>
<feature type="transmembrane region" description="Helical" evidence="1">
    <location>
        <begin position="48"/>
        <end position="79"/>
    </location>
</feature>
<dbReference type="Proteomes" id="UP001165366">
    <property type="component" value="Unassembled WGS sequence"/>
</dbReference>
<dbReference type="RefSeq" id="WP_237854512.1">
    <property type="nucleotide sequence ID" value="NZ_JAKLWS010000013.1"/>
</dbReference>
<keyword evidence="1" id="KW-1133">Transmembrane helix</keyword>
<dbReference type="PANTHER" id="PTHR42852:SF13">
    <property type="entry name" value="PROTEIN DIPZ"/>
    <property type="match status" value="1"/>
</dbReference>
<reference evidence="3" key="1">
    <citation type="submission" date="2022-01" db="EMBL/GenBank/DDBJ databases">
        <authorList>
            <person name="Wang Y."/>
        </authorList>
    </citation>
    <scope>NUCLEOTIDE SEQUENCE</scope>
    <source>
        <strain evidence="3">WB101</strain>
    </source>
</reference>
<dbReference type="InterPro" id="IPR050553">
    <property type="entry name" value="Thioredoxin_ResA/DsbE_sf"/>
</dbReference>
<accession>A0ABS9KE59</accession>
<evidence type="ECO:0000256" key="1">
    <source>
        <dbReference type="SAM" id="Phobius"/>
    </source>
</evidence>
<dbReference type="Pfam" id="PF08534">
    <property type="entry name" value="Redoxin"/>
    <property type="match status" value="1"/>
</dbReference>
<dbReference type="Gene3D" id="3.40.30.10">
    <property type="entry name" value="Glutaredoxin"/>
    <property type="match status" value="1"/>
</dbReference>
<dbReference type="SUPFAM" id="SSF52833">
    <property type="entry name" value="Thioredoxin-like"/>
    <property type="match status" value="1"/>
</dbReference>
<gene>
    <name evidence="3" type="ORF">L6773_11290</name>
</gene>
<keyword evidence="4" id="KW-1185">Reference proteome</keyword>
<reference evidence="3" key="2">
    <citation type="submission" date="2024-05" db="EMBL/GenBank/DDBJ databases">
        <title>Rhodohalobacter halophilus gen. nov., sp. nov., a moderately halophilic member of the family Balneolaceae.</title>
        <authorList>
            <person name="Xia J."/>
        </authorList>
    </citation>
    <scope>NUCLEOTIDE SEQUENCE</scope>
    <source>
        <strain evidence="3">WB101</strain>
    </source>
</reference>
<evidence type="ECO:0000259" key="2">
    <source>
        <dbReference type="PROSITE" id="PS51352"/>
    </source>
</evidence>
<dbReference type="InterPro" id="IPR036249">
    <property type="entry name" value="Thioredoxin-like_sf"/>
</dbReference>
<name>A0ABS9KE59_9BACT</name>
<keyword evidence="1" id="KW-0812">Transmembrane</keyword>
<dbReference type="InterPro" id="IPR013740">
    <property type="entry name" value="Redoxin"/>
</dbReference>
<dbReference type="InterPro" id="IPR013766">
    <property type="entry name" value="Thioredoxin_domain"/>
</dbReference>
<dbReference type="CDD" id="cd02966">
    <property type="entry name" value="TlpA_like_family"/>
    <property type="match status" value="1"/>
</dbReference>
<sequence>MSTLFYFFLFWNPMRIHVINLLKWVPILICFVALYMSGRINQGTSKKLLPLLFIPFVIFDLFNFFYLPFILILFTVGTFTILLTCDDIQRYYRVGFAITIVGIFIYFLLSQPLIVEKHNFGYDKNGEMVNATVLWDFSDDHPDKLPSHPLVDRNSNNYNLEDFSGKTYFVSFWATWCGSCIEKKPELDQLKATFQNNPNVEFIDISIDEDRNR</sequence>